<name>A0A8H3TVW9_9TREE</name>
<sequence>MDWRKSYEDGVAAYKAKDYQKCVRLLNESLNLGGKRFAVLDARAAVFEKLLEHDKAMRDCKDCIVLDPKSNKPYLRASRICEARQQPEKALKFLKHAIQVTPASLLDPLRKRLPALQKLVDALQPEIPRVDPIAVLPEEVLVAVMEMVITEDPKMAPRFSWVSRTWREMTINCPFLWRQIRLNGSRYNQVSKRLHIYGQRGQGKLDLIQIDNIPPEYEPLVHAVRPFLDRVKTLRIRCDTVQAIGEFIYALRGTCNHLEELAVVLGRPVALGPQMPSQIHLGLASPMSSSTLRKVRLVGLSFLGMGHDRLPAETYEQLECIILEQCKIQPDRSMSPLDDVVHRTLFNAKQVKRLELRNNRFENGLVSAYSEAPILLDKLETLVIPSPFQSTVDIAAPHITRLSLAQGSPATTTGEGALRQPVHRGLLPSLKQFAPAQIPVSQLQSLEIAVNDNDKSAALKSWLMRLEKITDLGIISHTDCREDGAPARMVSPHAYTPPGTLPCSAAGDDGSGELLDPAFGGRDVAAAKCRKPYNHQSETASTSVARSAAVAG</sequence>
<reference evidence="4" key="1">
    <citation type="submission" date="2020-07" db="EMBL/GenBank/DDBJ databases">
        <title>Draft Genome Sequence of a Deep-Sea Yeast, Naganishia (Cryptococcus) liquefaciens strain N6.</title>
        <authorList>
            <person name="Han Y.W."/>
            <person name="Kajitani R."/>
            <person name="Morimoto H."/>
            <person name="Parhat M."/>
            <person name="Tsubouchi H."/>
            <person name="Bakenova O."/>
            <person name="Ogata M."/>
            <person name="Argunhan B."/>
            <person name="Aoki R."/>
            <person name="Kajiwara S."/>
            <person name="Itoh T."/>
            <person name="Iwasaki H."/>
        </authorList>
    </citation>
    <scope>NUCLEOTIDE SEQUENCE</scope>
    <source>
        <strain evidence="4">N6</strain>
    </source>
</reference>
<gene>
    <name evidence="4" type="ORF">NliqN6_4260</name>
</gene>
<evidence type="ECO:0008006" key="6">
    <source>
        <dbReference type="Google" id="ProtNLM"/>
    </source>
</evidence>
<dbReference type="SUPFAM" id="SSF81383">
    <property type="entry name" value="F-box domain"/>
    <property type="match status" value="1"/>
</dbReference>
<evidence type="ECO:0000313" key="5">
    <source>
        <dbReference type="Proteomes" id="UP000620104"/>
    </source>
</evidence>
<feature type="region of interest" description="Disordered" evidence="3">
    <location>
        <begin position="533"/>
        <end position="552"/>
    </location>
</feature>
<dbReference type="Gene3D" id="1.25.40.10">
    <property type="entry name" value="Tetratricopeptide repeat domain"/>
    <property type="match status" value="1"/>
</dbReference>
<dbReference type="Gene3D" id="1.20.1280.50">
    <property type="match status" value="1"/>
</dbReference>
<dbReference type="PANTHER" id="PTHR22904:SF523">
    <property type="entry name" value="STRESS-INDUCED-PHOSPHOPROTEIN 1"/>
    <property type="match status" value="1"/>
</dbReference>
<accession>A0A8H3TVW9</accession>
<dbReference type="GO" id="GO:0051879">
    <property type="term" value="F:Hsp90 protein binding"/>
    <property type="evidence" value="ECO:0007669"/>
    <property type="project" value="TreeGrafter"/>
</dbReference>
<organism evidence="4 5">
    <name type="scientific">Naganishia liquefaciens</name>
    <dbReference type="NCBI Taxonomy" id="104408"/>
    <lineage>
        <taxon>Eukaryota</taxon>
        <taxon>Fungi</taxon>
        <taxon>Dikarya</taxon>
        <taxon>Basidiomycota</taxon>
        <taxon>Agaricomycotina</taxon>
        <taxon>Tremellomycetes</taxon>
        <taxon>Filobasidiales</taxon>
        <taxon>Filobasidiaceae</taxon>
        <taxon>Naganishia</taxon>
    </lineage>
</organism>
<dbReference type="AlphaFoldDB" id="A0A8H3TVW9"/>
<keyword evidence="1" id="KW-0677">Repeat</keyword>
<comment type="caution">
    <text evidence="4">The sequence shown here is derived from an EMBL/GenBank/DDBJ whole genome shotgun (WGS) entry which is preliminary data.</text>
</comment>
<proteinExistence type="predicted"/>
<evidence type="ECO:0000256" key="2">
    <source>
        <dbReference type="ARBA" id="ARBA00022803"/>
    </source>
</evidence>
<dbReference type="Proteomes" id="UP000620104">
    <property type="component" value="Unassembled WGS sequence"/>
</dbReference>
<dbReference type="EMBL" id="BLZA01000023">
    <property type="protein sequence ID" value="GHJ87858.1"/>
    <property type="molecule type" value="Genomic_DNA"/>
</dbReference>
<keyword evidence="2" id="KW-0802">TPR repeat</keyword>
<protein>
    <recommendedName>
        <fullName evidence="6">F-box domain-containing protein</fullName>
    </recommendedName>
</protein>
<dbReference type="PANTHER" id="PTHR22904">
    <property type="entry name" value="TPR REPEAT CONTAINING PROTEIN"/>
    <property type="match status" value="1"/>
</dbReference>
<dbReference type="SUPFAM" id="SSF48452">
    <property type="entry name" value="TPR-like"/>
    <property type="match status" value="1"/>
</dbReference>
<evidence type="ECO:0000313" key="4">
    <source>
        <dbReference type="EMBL" id="GHJ87858.1"/>
    </source>
</evidence>
<keyword evidence="5" id="KW-1185">Reference proteome</keyword>
<dbReference type="OrthoDB" id="2423701at2759"/>
<evidence type="ECO:0000256" key="1">
    <source>
        <dbReference type="ARBA" id="ARBA00022737"/>
    </source>
</evidence>
<feature type="compositionally biased region" description="Low complexity" evidence="3">
    <location>
        <begin position="537"/>
        <end position="552"/>
    </location>
</feature>
<dbReference type="InterPro" id="IPR036047">
    <property type="entry name" value="F-box-like_dom_sf"/>
</dbReference>
<dbReference type="InterPro" id="IPR011990">
    <property type="entry name" value="TPR-like_helical_dom_sf"/>
</dbReference>
<evidence type="ECO:0000256" key="3">
    <source>
        <dbReference type="SAM" id="MobiDB-lite"/>
    </source>
</evidence>